<proteinExistence type="predicted"/>
<dbReference type="GO" id="GO:0005634">
    <property type="term" value="C:nucleus"/>
    <property type="evidence" value="ECO:0007669"/>
    <property type="project" value="TreeGrafter"/>
</dbReference>
<evidence type="ECO:0000259" key="1">
    <source>
        <dbReference type="Pfam" id="PF08303"/>
    </source>
</evidence>
<dbReference type="Gene3D" id="3.40.50.300">
    <property type="entry name" value="P-loop containing nucleotide triphosphate hydrolases"/>
    <property type="match status" value="1"/>
</dbReference>
<dbReference type="Proteomes" id="UP001149813">
    <property type="component" value="Unassembled WGS sequence"/>
</dbReference>
<reference evidence="3" key="1">
    <citation type="submission" date="2022-07" db="EMBL/GenBank/DDBJ databases">
        <title>Phylogenomic reconstructions and comparative analyses of Kickxellomycotina fungi.</title>
        <authorList>
            <person name="Reynolds N.K."/>
            <person name="Stajich J.E."/>
            <person name="Barry K."/>
            <person name="Grigoriev I.V."/>
            <person name="Crous P."/>
            <person name="Smith M.E."/>
        </authorList>
    </citation>
    <scope>NUCLEOTIDE SEQUENCE</scope>
    <source>
        <strain evidence="3">NBRC 32514</strain>
    </source>
</reference>
<keyword evidence="4" id="KW-1185">Reference proteome</keyword>
<accession>A0A9W7XZL0</accession>
<dbReference type="Pfam" id="PF08303">
    <property type="entry name" value="tRNA_lig_kinase"/>
    <property type="match status" value="1"/>
</dbReference>
<evidence type="ECO:0000313" key="4">
    <source>
        <dbReference type="Proteomes" id="UP001149813"/>
    </source>
</evidence>
<dbReference type="InterPro" id="IPR027417">
    <property type="entry name" value="P-loop_NTPase"/>
</dbReference>
<dbReference type="PANTHER" id="PTHR32004">
    <property type="entry name" value="TRNA LIGASE"/>
    <property type="match status" value="1"/>
</dbReference>
<dbReference type="GO" id="GO:0003972">
    <property type="term" value="F:RNA ligase (ATP) activity"/>
    <property type="evidence" value="ECO:0007669"/>
    <property type="project" value="UniProtKB-EC"/>
</dbReference>
<organism evidence="3 4">
    <name type="scientific">Coemansia erecta</name>
    <dbReference type="NCBI Taxonomy" id="147472"/>
    <lineage>
        <taxon>Eukaryota</taxon>
        <taxon>Fungi</taxon>
        <taxon>Fungi incertae sedis</taxon>
        <taxon>Zoopagomycota</taxon>
        <taxon>Kickxellomycotina</taxon>
        <taxon>Kickxellomycetes</taxon>
        <taxon>Kickxellales</taxon>
        <taxon>Kickxellaceae</taxon>
        <taxon>Coemansia</taxon>
    </lineage>
</organism>
<name>A0A9W7XZL0_9FUNG</name>
<dbReference type="AlphaFoldDB" id="A0A9W7XZL0"/>
<dbReference type="GO" id="GO:0005524">
    <property type="term" value="F:ATP binding"/>
    <property type="evidence" value="ECO:0007669"/>
    <property type="project" value="InterPro"/>
</dbReference>
<feature type="domain" description="tRNA ligase kinase" evidence="1">
    <location>
        <begin position="377"/>
        <end position="533"/>
    </location>
</feature>
<dbReference type="InterPro" id="IPR019039">
    <property type="entry name" value="T4-Rnl1-like_N"/>
</dbReference>
<dbReference type="EMBL" id="JANBOJ010000165">
    <property type="protein sequence ID" value="KAJ1721533.1"/>
    <property type="molecule type" value="Genomic_DNA"/>
</dbReference>
<comment type="caution">
    <text evidence="3">The sequence shown here is derived from an EMBL/GenBank/DDBJ whole genome shotgun (WGS) entry which is preliminary data.</text>
</comment>
<dbReference type="EC" id="6.5.1.3" evidence="3"/>
<dbReference type="OrthoDB" id="276239at2759"/>
<evidence type="ECO:0000259" key="2">
    <source>
        <dbReference type="Pfam" id="PF09511"/>
    </source>
</evidence>
<gene>
    <name evidence="3" type="primary">trl1_1</name>
    <name evidence="3" type="ORF">LPJ53_003962</name>
</gene>
<dbReference type="InterPro" id="IPR015966">
    <property type="entry name" value="tRNA_lig_kin_fungi"/>
</dbReference>
<dbReference type="SUPFAM" id="SSF52540">
    <property type="entry name" value="P-loop containing nucleoside triphosphate hydrolases"/>
    <property type="match status" value="1"/>
</dbReference>
<dbReference type="PANTHER" id="PTHR32004:SF1">
    <property type="entry name" value="TRNA LIGASE"/>
    <property type="match status" value="1"/>
</dbReference>
<dbReference type="Pfam" id="PF09511">
    <property type="entry name" value="RNA_lig_T4_1"/>
    <property type="match status" value="1"/>
</dbReference>
<sequence>MSLPAKDFGKFMTPEEQDGFEQLLRSMTDMSQSSPGSQRIVLQKTYDVSGHTITSWRSIDFFYKKNPCPLPTQARGFFTSSLDNVEGKPRIYARGYDKFFNVNEVPKTKWDWIRANTQGPYEMTIKEDGCLILVSAIDETTLLVTSKHAIYVPHSEMASVWVDKHLALAGRTREELAVFMHERNATAVFELCDDSFEEHVLEYPEETRGLYLHGINHNTPELITWVSEDVACVAEQFGFRKTGLYKFDTMDEGKALADRVRDDKMFNGRAIEGFVVRCRVGSKPYMFKIKYDEPYLMFYEWQKITSKIISDKPYRTRYAMSEPYARWVKKEIRLHPEAFISFGTKGVIRTRKRFLKYYEETNSGTPIEVETVMPKLLLVPVATIGCGKTTMGHALSKLFGFAHVQNDNIRSKRQGRELFNKEIIESLDVNDLVFADRNNHLRVMRQSLTNAVYAEHPSCYQVALYWSHNKDSVEQILETTGERVSKRGEDHQNFVASLPNVRQILQHFVGGFAPVDIDTDADQLFHSVIELDPLADAETTLVTIIDGLCNAFPQTISRPSSEEIQAALQDALHYKPAILYSQAVGTPLEKRFKSKKDKKNKNKKAEIDDDFVILSED</sequence>
<protein>
    <submittedName>
        <fullName evidence="3">Trna ligase</fullName>
        <ecNumber evidence="3">6.5.1.3</ecNumber>
    </submittedName>
</protein>
<evidence type="ECO:0000313" key="3">
    <source>
        <dbReference type="EMBL" id="KAJ1721533.1"/>
    </source>
</evidence>
<feature type="domain" description="T4 RNA ligase 1-like N-terminal" evidence="2">
    <location>
        <begin position="73"/>
        <end position="296"/>
    </location>
</feature>
<dbReference type="GO" id="GO:0006388">
    <property type="term" value="P:tRNA splicing, via endonucleolytic cleavage and ligation"/>
    <property type="evidence" value="ECO:0007669"/>
    <property type="project" value="InterPro"/>
</dbReference>
<keyword evidence="3" id="KW-0436">Ligase</keyword>